<accession>A0A7X6DUQ9</accession>
<reference evidence="2 3" key="1">
    <citation type="journal article" date="2020" name="Nature">
        <title>Bacterial chemolithoautotrophy via manganese oxidation.</title>
        <authorList>
            <person name="Yu H."/>
            <person name="Leadbetter J.R."/>
        </authorList>
    </citation>
    <scope>NUCLEOTIDE SEQUENCE [LARGE SCALE GENOMIC DNA]</scope>
    <source>
        <strain evidence="2 3">Mn-1</strain>
    </source>
</reference>
<dbReference type="InterPro" id="IPR018551">
    <property type="entry name" value="DUF2007"/>
</dbReference>
<name>A0A7X6DUQ9_9BACT</name>
<gene>
    <name evidence="2" type="ORF">MNODULE_23275</name>
</gene>
<feature type="domain" description="DUF2007" evidence="1">
    <location>
        <begin position="5"/>
        <end position="66"/>
    </location>
</feature>
<protein>
    <submittedName>
        <fullName evidence="2">DUF2007 domain-containing protein</fullName>
    </submittedName>
</protein>
<dbReference type="RefSeq" id="WP_168063644.1">
    <property type="nucleotide sequence ID" value="NZ_VTOW01000010.1"/>
</dbReference>
<evidence type="ECO:0000313" key="2">
    <source>
        <dbReference type="EMBL" id="NKE73680.1"/>
    </source>
</evidence>
<dbReference type="AlphaFoldDB" id="A0A7X6DUQ9"/>
<dbReference type="Pfam" id="PF09413">
    <property type="entry name" value="DUF2007"/>
    <property type="match status" value="1"/>
</dbReference>
<keyword evidence="3" id="KW-1185">Reference proteome</keyword>
<dbReference type="Gene3D" id="3.30.70.790">
    <property type="entry name" value="UreE, C-terminal domain"/>
    <property type="match status" value="1"/>
</dbReference>
<sequence>MDFILLHRFPSRMEAEMAGEILKQSEIPYLIQSEDIGIFGPGAGPAPMGARLMVRQDDLQDAKVLLSGLI</sequence>
<dbReference type="EMBL" id="VTOW01000010">
    <property type="protein sequence ID" value="NKE73680.1"/>
    <property type="molecule type" value="Genomic_DNA"/>
</dbReference>
<dbReference type="InterPro" id="IPR011322">
    <property type="entry name" value="N-reg_PII-like_a/b"/>
</dbReference>
<evidence type="ECO:0000259" key="1">
    <source>
        <dbReference type="Pfam" id="PF09413"/>
    </source>
</evidence>
<proteinExistence type="predicted"/>
<dbReference type="Proteomes" id="UP000534783">
    <property type="component" value="Unassembled WGS sequence"/>
</dbReference>
<comment type="caution">
    <text evidence="2">The sequence shown here is derived from an EMBL/GenBank/DDBJ whole genome shotgun (WGS) entry which is preliminary data.</text>
</comment>
<organism evidence="2 3">
    <name type="scientific">Candidatus Manganitrophus noduliformans</name>
    <dbReference type="NCBI Taxonomy" id="2606439"/>
    <lineage>
        <taxon>Bacteria</taxon>
        <taxon>Pseudomonadati</taxon>
        <taxon>Nitrospirota</taxon>
        <taxon>Nitrospiria</taxon>
        <taxon>Candidatus Troglogloeales</taxon>
        <taxon>Candidatus Manganitrophaceae</taxon>
        <taxon>Candidatus Manganitrophus</taxon>
    </lineage>
</organism>
<evidence type="ECO:0000313" key="3">
    <source>
        <dbReference type="Proteomes" id="UP000534783"/>
    </source>
</evidence>
<dbReference type="SUPFAM" id="SSF54913">
    <property type="entry name" value="GlnB-like"/>
    <property type="match status" value="1"/>
</dbReference>